<name>A0A6J2XIW4_SITOR</name>
<dbReference type="RefSeq" id="XP_030751408.1">
    <property type="nucleotide sequence ID" value="XM_030895548.1"/>
</dbReference>
<feature type="domain" description="DUF7869" evidence="1">
    <location>
        <begin position="115"/>
        <end position="267"/>
    </location>
</feature>
<dbReference type="AlphaFoldDB" id="A0A6J2XIW4"/>
<evidence type="ECO:0000313" key="3">
    <source>
        <dbReference type="RefSeq" id="XP_030751408.1"/>
    </source>
</evidence>
<dbReference type="OrthoDB" id="6753340at2759"/>
<dbReference type="PANTHER" id="PTHR34415">
    <property type="entry name" value="INTEGRASE CATALYTIC DOMAIN-CONTAINING PROTEIN"/>
    <property type="match status" value="1"/>
</dbReference>
<dbReference type="PANTHER" id="PTHR34415:SF1">
    <property type="entry name" value="INTEGRASE CATALYTIC DOMAIN-CONTAINING PROTEIN"/>
    <property type="match status" value="1"/>
</dbReference>
<evidence type="ECO:0000259" key="1">
    <source>
        <dbReference type="Pfam" id="PF25273"/>
    </source>
</evidence>
<evidence type="ECO:0000313" key="2">
    <source>
        <dbReference type="Proteomes" id="UP000504635"/>
    </source>
</evidence>
<keyword evidence="2" id="KW-1185">Reference proteome</keyword>
<dbReference type="GeneID" id="115878937"/>
<protein>
    <submittedName>
        <fullName evidence="3">Uncharacterized protein LOC115878937</fullName>
    </submittedName>
</protein>
<accession>A0A6J2XIW4</accession>
<reference evidence="3" key="1">
    <citation type="submission" date="2025-08" db="UniProtKB">
        <authorList>
            <consortium name="RefSeq"/>
        </authorList>
    </citation>
    <scope>IDENTIFICATION</scope>
    <source>
        <tissue evidence="3">Gonads</tissue>
    </source>
</reference>
<proteinExistence type="predicted"/>
<dbReference type="InParanoid" id="A0A6J2XIW4"/>
<dbReference type="Proteomes" id="UP000504635">
    <property type="component" value="Unplaced"/>
</dbReference>
<gene>
    <name evidence="3" type="primary">LOC115878937</name>
</gene>
<dbReference type="Pfam" id="PF25273">
    <property type="entry name" value="DUF7869"/>
    <property type="match status" value="1"/>
</dbReference>
<sequence>MYRFYFSIFKRKFSNLSFHHPRTDTCKTCDLLNIKIKANPNDKESKRKLDLHHRQAEKAMNTMKEDHCLSQLPLSGTCSISIDLQQVLSLPALTHGQMFYLRQLSCYNFGIHVGDTNKGLMHLWHEGITGRGGNEIASCVLKTLLSGFTKKQKLVVWSDNCVGQNKNKMLLFLWIYLVTKGYFQEINQEVLMSGHSILSCDRDFAHIEKRKRVEKCEVPFDLVRLIATATPNNPFTVTLMQAEDFFDFKAAADLTLNTTRTKISTAKWIQVSADNPKQVKIRETLNEMEAWKNINVFKKNVTEQSIRDMVVPQLNCQNQIKENKKPDLRAVLPF</sequence>
<dbReference type="InterPro" id="IPR057191">
    <property type="entry name" value="DUF7869"/>
</dbReference>
<organism evidence="2 3">
    <name type="scientific">Sitophilus oryzae</name>
    <name type="common">Rice weevil</name>
    <name type="synonym">Curculio oryzae</name>
    <dbReference type="NCBI Taxonomy" id="7048"/>
    <lineage>
        <taxon>Eukaryota</taxon>
        <taxon>Metazoa</taxon>
        <taxon>Ecdysozoa</taxon>
        <taxon>Arthropoda</taxon>
        <taxon>Hexapoda</taxon>
        <taxon>Insecta</taxon>
        <taxon>Pterygota</taxon>
        <taxon>Neoptera</taxon>
        <taxon>Endopterygota</taxon>
        <taxon>Coleoptera</taxon>
        <taxon>Polyphaga</taxon>
        <taxon>Cucujiformia</taxon>
        <taxon>Curculionidae</taxon>
        <taxon>Dryophthorinae</taxon>
        <taxon>Sitophilus</taxon>
    </lineage>
</organism>
<dbReference type="KEGG" id="soy:115878937"/>